<keyword evidence="1" id="KW-1133">Transmembrane helix</keyword>
<reference evidence="3" key="1">
    <citation type="submission" date="2021-02" db="EMBL/GenBank/DDBJ databases">
        <authorList>
            <person name="Dougan E. K."/>
            <person name="Rhodes N."/>
            <person name="Thang M."/>
            <person name="Chan C."/>
        </authorList>
    </citation>
    <scope>NUCLEOTIDE SEQUENCE</scope>
</reference>
<proteinExistence type="predicted"/>
<dbReference type="AlphaFoldDB" id="A0A812XB84"/>
<keyword evidence="4" id="KW-1185">Reference proteome</keyword>
<organism evidence="3 4">
    <name type="scientific">Symbiodinium pilosum</name>
    <name type="common">Dinoflagellate</name>
    <dbReference type="NCBI Taxonomy" id="2952"/>
    <lineage>
        <taxon>Eukaryota</taxon>
        <taxon>Sar</taxon>
        <taxon>Alveolata</taxon>
        <taxon>Dinophyceae</taxon>
        <taxon>Suessiales</taxon>
        <taxon>Symbiodiniaceae</taxon>
        <taxon>Symbiodinium</taxon>
    </lineage>
</organism>
<feature type="transmembrane region" description="Helical" evidence="1">
    <location>
        <begin position="12"/>
        <end position="36"/>
    </location>
</feature>
<evidence type="ECO:0000259" key="2">
    <source>
        <dbReference type="PROSITE" id="PS50222"/>
    </source>
</evidence>
<evidence type="ECO:0000256" key="1">
    <source>
        <dbReference type="SAM" id="Phobius"/>
    </source>
</evidence>
<dbReference type="EMBL" id="CAJNIZ010045683">
    <property type="protein sequence ID" value="CAE7727051.1"/>
    <property type="molecule type" value="Genomic_DNA"/>
</dbReference>
<evidence type="ECO:0000313" key="3">
    <source>
        <dbReference type="EMBL" id="CAE7727051.1"/>
    </source>
</evidence>
<comment type="caution">
    <text evidence="3">The sequence shown here is derived from an EMBL/GenBank/DDBJ whole genome shotgun (WGS) entry which is preliminary data.</text>
</comment>
<feature type="domain" description="EF-hand" evidence="2">
    <location>
        <begin position="104"/>
        <end position="139"/>
    </location>
</feature>
<gene>
    <name evidence="3" type="primary">NaCP60E</name>
    <name evidence="3" type="ORF">SPIL2461_LOCUS20819</name>
</gene>
<sequence length="285" mass="32140">MADLLVDIDWVWGYFFTGYIAFSYFAVLNVITAVFCQRAIESAEQDEQNILQRFLEDQRRFRHRIEQLFSRFDGLERDGAITLSEMEQFFNDEEVRAMFQSLDLTARDSWTLFKLLDEEGNGDINLSEFTDGCLRLRGPAKALDIACVMDESRRIKRKVMIAEERLYNMEMSVGQLSARLKSTSAAKEPVAPKEDPPLLAGTALDLGFMCSAVGSASPVGDHNLHIPDVPYDIGPDLDLSLRPRALPGHEAQRLEVVCITEGQHFQDLPYDVGPSSGFAVKQMSF</sequence>
<dbReference type="InterPro" id="IPR011992">
    <property type="entry name" value="EF-hand-dom_pair"/>
</dbReference>
<dbReference type="OrthoDB" id="425908at2759"/>
<dbReference type="Proteomes" id="UP000649617">
    <property type="component" value="Unassembled WGS sequence"/>
</dbReference>
<keyword evidence="1" id="KW-0812">Transmembrane</keyword>
<dbReference type="Gene3D" id="1.10.238.10">
    <property type="entry name" value="EF-hand"/>
    <property type="match status" value="1"/>
</dbReference>
<name>A0A812XB84_SYMPI</name>
<evidence type="ECO:0000313" key="4">
    <source>
        <dbReference type="Proteomes" id="UP000649617"/>
    </source>
</evidence>
<accession>A0A812XB84</accession>
<dbReference type="PROSITE" id="PS50222">
    <property type="entry name" value="EF_HAND_2"/>
    <property type="match status" value="1"/>
</dbReference>
<dbReference type="InterPro" id="IPR002048">
    <property type="entry name" value="EF_hand_dom"/>
</dbReference>
<dbReference type="SUPFAM" id="SSF47473">
    <property type="entry name" value="EF-hand"/>
    <property type="match status" value="1"/>
</dbReference>
<keyword evidence="1" id="KW-0472">Membrane</keyword>
<protein>
    <submittedName>
        <fullName evidence="3">NaCP60E protein</fullName>
    </submittedName>
</protein>
<dbReference type="GO" id="GO:0005509">
    <property type="term" value="F:calcium ion binding"/>
    <property type="evidence" value="ECO:0007669"/>
    <property type="project" value="InterPro"/>
</dbReference>